<evidence type="ECO:0000256" key="1">
    <source>
        <dbReference type="ARBA" id="ARBA00022614"/>
    </source>
</evidence>
<comment type="caution">
    <text evidence="11">The sequence shown here is derived from an EMBL/GenBank/DDBJ whole genome shotgun (WGS) entry which is preliminary data.</text>
</comment>
<dbReference type="PRINTS" id="PR00364">
    <property type="entry name" value="DISEASERSIST"/>
</dbReference>
<dbReference type="InterPro" id="IPR042197">
    <property type="entry name" value="Apaf_helical"/>
</dbReference>
<accession>A0AAV8TRJ4</accession>
<dbReference type="Pfam" id="PF23559">
    <property type="entry name" value="WHD_DRP"/>
    <property type="match status" value="1"/>
</dbReference>
<evidence type="ECO:0000256" key="3">
    <source>
        <dbReference type="ARBA" id="ARBA00022741"/>
    </source>
</evidence>
<feature type="compositionally biased region" description="Acidic residues" evidence="6">
    <location>
        <begin position="934"/>
        <end position="948"/>
    </location>
</feature>
<evidence type="ECO:0000256" key="6">
    <source>
        <dbReference type="SAM" id="MobiDB-lite"/>
    </source>
</evidence>
<dbReference type="SUPFAM" id="SSF52540">
    <property type="entry name" value="P-loop containing nucleoside triphosphate hydrolases"/>
    <property type="match status" value="1"/>
</dbReference>
<name>A0AAV8TRJ4_9ROSI</name>
<dbReference type="Gene3D" id="1.10.8.430">
    <property type="entry name" value="Helical domain of apoptotic protease-activating factors"/>
    <property type="match status" value="1"/>
</dbReference>
<dbReference type="GO" id="GO:0051707">
    <property type="term" value="P:response to other organism"/>
    <property type="evidence" value="ECO:0007669"/>
    <property type="project" value="UniProtKB-ARBA"/>
</dbReference>
<dbReference type="InterPro" id="IPR001611">
    <property type="entry name" value="Leu-rich_rpt"/>
</dbReference>
<dbReference type="EMBL" id="JAIWQS010000003">
    <property type="protein sequence ID" value="KAJ8769572.1"/>
    <property type="molecule type" value="Genomic_DNA"/>
</dbReference>
<evidence type="ECO:0000313" key="12">
    <source>
        <dbReference type="Proteomes" id="UP001159364"/>
    </source>
</evidence>
<feature type="region of interest" description="Disordered" evidence="6">
    <location>
        <begin position="934"/>
        <end position="955"/>
    </location>
</feature>
<dbReference type="InterPro" id="IPR002182">
    <property type="entry name" value="NB-ARC"/>
</dbReference>
<dbReference type="SUPFAM" id="SSF52058">
    <property type="entry name" value="L domain-like"/>
    <property type="match status" value="1"/>
</dbReference>
<dbReference type="InterPro" id="IPR027417">
    <property type="entry name" value="P-loop_NTPase"/>
</dbReference>
<dbReference type="InterPro" id="IPR036388">
    <property type="entry name" value="WH-like_DNA-bd_sf"/>
</dbReference>
<dbReference type="InterPro" id="IPR041118">
    <property type="entry name" value="Rx_N"/>
</dbReference>
<dbReference type="GO" id="GO:0006952">
    <property type="term" value="P:defense response"/>
    <property type="evidence" value="ECO:0007669"/>
    <property type="project" value="UniProtKB-KW"/>
</dbReference>
<dbReference type="AlphaFoldDB" id="A0AAV8TRJ4"/>
<dbReference type="Pfam" id="PF00560">
    <property type="entry name" value="LRR_1"/>
    <property type="match status" value="2"/>
</dbReference>
<sequence>MVDAIISTVVEDLTSMMLSTIKEEVKLVTGVNDEVKKLVRNFKNIQDLLDDAEEQQLKEASVKNWLLDLKTVSYDMDDVIDEWKTWIQTSQRQLQPPPSDRISTLKHKVFSIFRCNCFTLRDVGLRHVIGRRIKEIHQTLDDIAAGKDLLQLHSTNRSDKQVERHVTTSFVETQKVKGRDVEKDQVKSMILETKSNPHIISLVGLGGIGKTTLAKLIYNDSEIENHFEKKIWVCVSEPFDEMRIAKAILESLRGPSIAHDFKELDNVLREIRKDLNEKTFLLVLDDVWNENPSKWEELKQSLACGLLGSTILVTTRNKRVAIVMGCNPDSIHEVELLTPDDCWSIISQITLVQGDGQRLESIGKKIAEKCKGLPLVANIVGGFLRFKKTEKEWLRVLEKKEWEGSDVLDPLKLSYYDLPLSLKQCFKYCAIFPKDSMIYESRLIELWMAQGYLRGKEENEDLEIIGGTYFSNLISRSLFQNVIGGTILHDMVSDLAQTFAKDECLMIEVSNGTEFSENSLSSNANARHLTLVIEKDASFPEFIYDLNKLRSLMIQFLGYGSSLAVDAVKNIFDRLTCLRTLNLSDCGIKEVPSSINRLVHLRWLDLSRNENLEKLPKTLCECYNLQTLNLIYCPIELPQEIGKLINLMFLDIRYCRKINYLPKGFGNLLHLKELRDFIVGVYENKTSCIVEMEKLNNLRKDLVIKGLGNVRNIEEARKAQLMKKKNITGLKLVFDGDHVQEDEEELLETLEPPSDLETLRIEEYGGKMLFPSWVMKLNLLRALRIANCRNCKELPPLGKLSSLEKLYLRNMGVKRVGVEFLGIEKEKKTATSFLSFPKLKTLWFEEFSEWKEWDDIDGWLMESFNNTITVMPCLKSLSIMYCPKLKTLPYCLLSPTITPQLQMLEIVDCDALQPIQTDKLSHIPYLYLPKLPEAEQEEEIEDGEEEKEEERGIFF</sequence>
<dbReference type="PANTHER" id="PTHR36766">
    <property type="entry name" value="PLANT BROAD-SPECTRUM MILDEW RESISTANCE PROTEIN RPW8"/>
    <property type="match status" value="1"/>
</dbReference>
<dbReference type="InterPro" id="IPR032675">
    <property type="entry name" value="LRR_dom_sf"/>
</dbReference>
<reference evidence="11 12" key="1">
    <citation type="submission" date="2021-09" db="EMBL/GenBank/DDBJ databases">
        <title>Genomic insights and catalytic innovation underlie evolution of tropane alkaloids biosynthesis.</title>
        <authorList>
            <person name="Wang Y.-J."/>
            <person name="Tian T."/>
            <person name="Huang J.-P."/>
            <person name="Huang S.-X."/>
        </authorList>
    </citation>
    <scope>NUCLEOTIDE SEQUENCE [LARGE SCALE GENOMIC DNA]</scope>
    <source>
        <strain evidence="11">KIB-2018</strain>
        <tissue evidence="11">Leaf</tissue>
    </source>
</reference>
<gene>
    <name evidence="11" type="ORF">K2173_005175</name>
</gene>
<dbReference type="Gene3D" id="3.40.50.300">
    <property type="entry name" value="P-loop containing nucleotide triphosphate hydrolases"/>
    <property type="match status" value="1"/>
</dbReference>
<dbReference type="Pfam" id="PF18052">
    <property type="entry name" value="Rx_N"/>
    <property type="match status" value="1"/>
</dbReference>
<feature type="domain" description="Disease resistance N-terminal" evidence="8">
    <location>
        <begin position="9"/>
        <end position="92"/>
    </location>
</feature>
<evidence type="ECO:0000256" key="2">
    <source>
        <dbReference type="ARBA" id="ARBA00022737"/>
    </source>
</evidence>
<proteinExistence type="predicted"/>
<keyword evidence="12" id="KW-1185">Reference proteome</keyword>
<evidence type="ECO:0000259" key="9">
    <source>
        <dbReference type="Pfam" id="PF23559"/>
    </source>
</evidence>
<keyword evidence="4" id="KW-0611">Plant defense</keyword>
<dbReference type="Gene3D" id="1.20.5.4130">
    <property type="match status" value="1"/>
</dbReference>
<dbReference type="Gene3D" id="1.10.10.10">
    <property type="entry name" value="Winged helix-like DNA-binding domain superfamily/Winged helix DNA-binding domain"/>
    <property type="match status" value="1"/>
</dbReference>
<dbReference type="Pfam" id="PF00931">
    <property type="entry name" value="NB-ARC"/>
    <property type="match status" value="1"/>
</dbReference>
<keyword evidence="1" id="KW-0433">Leucine-rich repeat</keyword>
<organism evidence="11 12">
    <name type="scientific">Erythroxylum novogranatense</name>
    <dbReference type="NCBI Taxonomy" id="1862640"/>
    <lineage>
        <taxon>Eukaryota</taxon>
        <taxon>Viridiplantae</taxon>
        <taxon>Streptophyta</taxon>
        <taxon>Embryophyta</taxon>
        <taxon>Tracheophyta</taxon>
        <taxon>Spermatophyta</taxon>
        <taxon>Magnoliopsida</taxon>
        <taxon>eudicotyledons</taxon>
        <taxon>Gunneridae</taxon>
        <taxon>Pentapetalae</taxon>
        <taxon>rosids</taxon>
        <taxon>fabids</taxon>
        <taxon>Malpighiales</taxon>
        <taxon>Erythroxylaceae</taxon>
        <taxon>Erythroxylum</taxon>
    </lineage>
</organism>
<dbReference type="InterPro" id="IPR056789">
    <property type="entry name" value="LRR_R13L1-DRL21"/>
</dbReference>
<evidence type="ECO:0000259" key="10">
    <source>
        <dbReference type="Pfam" id="PF25019"/>
    </source>
</evidence>
<evidence type="ECO:0000256" key="5">
    <source>
        <dbReference type="ARBA" id="ARBA00022840"/>
    </source>
</evidence>
<feature type="domain" description="Disease resistance protein winged helix" evidence="9">
    <location>
        <begin position="431"/>
        <end position="496"/>
    </location>
</feature>
<dbReference type="GO" id="GO:0005524">
    <property type="term" value="F:ATP binding"/>
    <property type="evidence" value="ECO:0007669"/>
    <property type="project" value="UniProtKB-KW"/>
</dbReference>
<dbReference type="InterPro" id="IPR058922">
    <property type="entry name" value="WHD_DRP"/>
</dbReference>
<dbReference type="Gene3D" id="3.80.10.10">
    <property type="entry name" value="Ribonuclease Inhibitor"/>
    <property type="match status" value="1"/>
</dbReference>
<evidence type="ECO:0000259" key="8">
    <source>
        <dbReference type="Pfam" id="PF18052"/>
    </source>
</evidence>
<dbReference type="Pfam" id="PF25019">
    <property type="entry name" value="LRR_R13L1-DRL21"/>
    <property type="match status" value="1"/>
</dbReference>
<keyword evidence="5" id="KW-0067">ATP-binding</keyword>
<dbReference type="Proteomes" id="UP001159364">
    <property type="component" value="Linkage Group LG03"/>
</dbReference>
<protein>
    <submittedName>
        <fullName evidence="11">Uncharacterized protein</fullName>
    </submittedName>
</protein>
<feature type="domain" description="NB-ARC" evidence="7">
    <location>
        <begin position="182"/>
        <end position="349"/>
    </location>
</feature>
<evidence type="ECO:0000256" key="4">
    <source>
        <dbReference type="ARBA" id="ARBA00022821"/>
    </source>
</evidence>
<dbReference type="FunFam" id="3.40.50.300:FF:001091">
    <property type="entry name" value="Probable disease resistance protein At1g61300"/>
    <property type="match status" value="1"/>
</dbReference>
<evidence type="ECO:0000313" key="11">
    <source>
        <dbReference type="EMBL" id="KAJ8769572.1"/>
    </source>
</evidence>
<dbReference type="PANTHER" id="PTHR36766:SF45">
    <property type="entry name" value="NB-ARC DOMAIN-CONTAINING PROTEIN"/>
    <property type="match status" value="1"/>
</dbReference>
<evidence type="ECO:0000259" key="7">
    <source>
        <dbReference type="Pfam" id="PF00931"/>
    </source>
</evidence>
<keyword evidence="3" id="KW-0547">Nucleotide-binding</keyword>
<feature type="domain" description="R13L1/DRL21-like LRR repeat region" evidence="10">
    <location>
        <begin position="689"/>
        <end position="811"/>
    </location>
</feature>
<dbReference type="GO" id="GO:0043531">
    <property type="term" value="F:ADP binding"/>
    <property type="evidence" value="ECO:0007669"/>
    <property type="project" value="InterPro"/>
</dbReference>
<keyword evidence="2" id="KW-0677">Repeat</keyword>